<organism evidence="4">
    <name type="scientific">marine metagenome</name>
    <dbReference type="NCBI Taxonomy" id="408172"/>
    <lineage>
        <taxon>unclassified sequences</taxon>
        <taxon>metagenomes</taxon>
        <taxon>ecological metagenomes</taxon>
    </lineage>
</organism>
<evidence type="ECO:0000256" key="2">
    <source>
        <dbReference type="ARBA" id="ARBA00023136"/>
    </source>
</evidence>
<comment type="subcellular location">
    <subcellularLocation>
        <location evidence="1">Membrane</location>
    </subcellularLocation>
</comment>
<name>A0A381NBH7_9ZZZZ</name>
<protein>
    <recommendedName>
        <fullName evidence="3">Bacterial surface antigen (D15) domain-containing protein</fullName>
    </recommendedName>
</protein>
<gene>
    <name evidence="4" type="ORF">METZ01_LOCUS4815</name>
</gene>
<dbReference type="Pfam" id="PF01103">
    <property type="entry name" value="Omp85"/>
    <property type="match status" value="1"/>
</dbReference>
<evidence type="ECO:0000256" key="1">
    <source>
        <dbReference type="ARBA" id="ARBA00004370"/>
    </source>
</evidence>
<evidence type="ECO:0000259" key="3">
    <source>
        <dbReference type="Pfam" id="PF01103"/>
    </source>
</evidence>
<sequence>MVLVLHGQTVELIVHEDKNPTIIAAQMVEMYLDSLLTTEESLHHSYVLASFNGEAPTRVAYTKIEEAIAIDTIIILGNDEISENTAFRLLASIVRSTPRFETMQQVRWIETSYKFFQNSIGLVHGRTRNGQLAALVELTPAFESNFSGILGASQGTGGIWKTTGEIDIHLENIWQSASTSQLHWQRQNEKSQVLSFYHEEPAPLGIPFGLRIKFDQELRDGEYVYGAQEGTIFTGGTRYGKWRFGGSSTNINPTETGALIGLSKYKSSAISVGLEKDSRNNRWTPFDGNYWDVTATLGNQTEDNKKDLQGHWLISAGSYWPITSRFSAHTRMLTTGRWVQDGAIHKGQKIRYGGVNGLRGYRDDQFISNSILIPTFELLATAGYNLQLFGFIEGAIQKEYQPYPIGFGFGLTQVSVSSILSATIGFGRGDPLSAAKLHIKFSSRL</sequence>
<dbReference type="Gene3D" id="2.40.160.50">
    <property type="entry name" value="membrane protein fhac: a member of the omp85/tpsb transporter family"/>
    <property type="match status" value="1"/>
</dbReference>
<dbReference type="InterPro" id="IPR000184">
    <property type="entry name" value="Bac_surfAg_D15"/>
</dbReference>
<proteinExistence type="predicted"/>
<reference evidence="4" key="1">
    <citation type="submission" date="2018-05" db="EMBL/GenBank/DDBJ databases">
        <authorList>
            <person name="Lanie J.A."/>
            <person name="Ng W.-L."/>
            <person name="Kazmierczak K.M."/>
            <person name="Andrzejewski T.M."/>
            <person name="Davidsen T.M."/>
            <person name="Wayne K.J."/>
            <person name="Tettelin H."/>
            <person name="Glass J.I."/>
            <person name="Rusch D."/>
            <person name="Podicherti R."/>
            <person name="Tsui H.-C.T."/>
            <person name="Winkler M.E."/>
        </authorList>
    </citation>
    <scope>NUCLEOTIDE SEQUENCE</scope>
</reference>
<accession>A0A381NBH7</accession>
<keyword evidence="2" id="KW-0472">Membrane</keyword>
<evidence type="ECO:0000313" key="4">
    <source>
        <dbReference type="EMBL" id="SUZ51961.1"/>
    </source>
</evidence>
<dbReference type="EMBL" id="UINC01000249">
    <property type="protein sequence ID" value="SUZ51961.1"/>
    <property type="molecule type" value="Genomic_DNA"/>
</dbReference>
<dbReference type="AlphaFoldDB" id="A0A381NBH7"/>
<dbReference type="GO" id="GO:0019867">
    <property type="term" value="C:outer membrane"/>
    <property type="evidence" value="ECO:0007669"/>
    <property type="project" value="InterPro"/>
</dbReference>
<feature type="domain" description="Bacterial surface antigen (D15)" evidence="3">
    <location>
        <begin position="181"/>
        <end position="371"/>
    </location>
</feature>